<evidence type="ECO:0000313" key="1">
    <source>
        <dbReference type="EMBL" id="KKM80270.1"/>
    </source>
</evidence>
<proteinExistence type="predicted"/>
<gene>
    <name evidence="1" type="ORF">LCGC14_1341500</name>
</gene>
<name>A0A0F9MUH1_9ZZZZ</name>
<protein>
    <submittedName>
        <fullName evidence="1">Uncharacterized protein</fullName>
    </submittedName>
</protein>
<sequence length="166" mass="19509">MKMSEEKINEMKAFVKERIGWTVESAIEDFLEKEVAKEDEQELLQEFVSGRYSICSFRQYSNEIIISFEPRKVAEVIPFIQFLRKSGYKRSIYRTQLKDTATPQWAFKKETTLVVLVADFSKNEGEGVCRFVEVRKETKEIPVMKLVCPENDVDFEAVDEKEEEEK</sequence>
<accession>A0A0F9MUH1</accession>
<dbReference type="EMBL" id="LAZR01008209">
    <property type="protein sequence ID" value="KKM80270.1"/>
    <property type="molecule type" value="Genomic_DNA"/>
</dbReference>
<dbReference type="AlphaFoldDB" id="A0A0F9MUH1"/>
<organism evidence="1">
    <name type="scientific">marine sediment metagenome</name>
    <dbReference type="NCBI Taxonomy" id="412755"/>
    <lineage>
        <taxon>unclassified sequences</taxon>
        <taxon>metagenomes</taxon>
        <taxon>ecological metagenomes</taxon>
    </lineage>
</organism>
<comment type="caution">
    <text evidence="1">The sequence shown here is derived from an EMBL/GenBank/DDBJ whole genome shotgun (WGS) entry which is preliminary data.</text>
</comment>
<reference evidence="1" key="1">
    <citation type="journal article" date="2015" name="Nature">
        <title>Complex archaea that bridge the gap between prokaryotes and eukaryotes.</title>
        <authorList>
            <person name="Spang A."/>
            <person name="Saw J.H."/>
            <person name="Jorgensen S.L."/>
            <person name="Zaremba-Niedzwiedzka K."/>
            <person name="Martijn J."/>
            <person name="Lind A.E."/>
            <person name="van Eijk R."/>
            <person name="Schleper C."/>
            <person name="Guy L."/>
            <person name="Ettema T.J."/>
        </authorList>
    </citation>
    <scope>NUCLEOTIDE SEQUENCE</scope>
</reference>